<organism evidence="4 5">
    <name type="scientific">Jatrophihabitans telluris</name>
    <dbReference type="NCBI Taxonomy" id="2038343"/>
    <lineage>
        <taxon>Bacteria</taxon>
        <taxon>Bacillati</taxon>
        <taxon>Actinomycetota</taxon>
        <taxon>Actinomycetes</taxon>
        <taxon>Jatrophihabitantales</taxon>
        <taxon>Jatrophihabitantaceae</taxon>
        <taxon>Jatrophihabitans</taxon>
    </lineage>
</organism>
<reference evidence="4" key="2">
    <citation type="submission" date="2022-05" db="EMBL/GenBank/DDBJ databases">
        <authorList>
            <person name="Kim J.-S."/>
            <person name="Lee K."/>
            <person name="Suh M."/>
            <person name="Eom M."/>
            <person name="Kim J.-S."/>
            <person name="Kim D.-S."/>
            <person name="Ko S.-H."/>
            <person name="Shin Y."/>
            <person name="Lee J.-S."/>
        </authorList>
    </citation>
    <scope>NUCLEOTIDE SEQUENCE</scope>
    <source>
        <strain evidence="4">N237</strain>
    </source>
</reference>
<dbReference type="InterPro" id="IPR039298">
    <property type="entry name" value="ACOT13"/>
</dbReference>
<keyword evidence="5" id="KW-1185">Reference proteome</keyword>
<dbReference type="InterPro" id="IPR029069">
    <property type="entry name" value="HotDog_dom_sf"/>
</dbReference>
<reference evidence="4" key="1">
    <citation type="journal article" date="2018" name="Int. J. Syst. Evol. Microbiol.">
        <title>Jatrophihabitans telluris sp. nov., isolated from sediment soil of lava forest wetlands and the emended description of the genus Jatrophihabitans.</title>
        <authorList>
            <person name="Lee K.C."/>
            <person name="Suh M.K."/>
            <person name="Eom M.K."/>
            <person name="Kim K.K."/>
            <person name="Kim J.S."/>
            <person name="Kim D.S."/>
            <person name="Ko S.H."/>
            <person name="Shin Y.K."/>
            <person name="Lee J.S."/>
        </authorList>
    </citation>
    <scope>NUCLEOTIDE SEQUENCE</scope>
    <source>
        <strain evidence="4">N237</strain>
    </source>
</reference>
<evidence type="ECO:0000259" key="3">
    <source>
        <dbReference type="Pfam" id="PF03061"/>
    </source>
</evidence>
<dbReference type="InterPro" id="IPR006683">
    <property type="entry name" value="Thioestr_dom"/>
</dbReference>
<evidence type="ECO:0000313" key="4">
    <source>
        <dbReference type="EMBL" id="UQX86794.1"/>
    </source>
</evidence>
<dbReference type="CDD" id="cd03443">
    <property type="entry name" value="PaaI_thioesterase"/>
    <property type="match status" value="1"/>
</dbReference>
<gene>
    <name evidence="4" type="ORF">M6D93_10790</name>
</gene>
<sequence>MSQATDLSIRQAQEAFAQQGLMDTLQAEIVRIEAGRVDVAMPVRPEITQQDGFVHAGAVTAILDTACGFAASTLMPPGSGVLSVDFTVHLMRPSVGEQILAVAEVVKPGRTITFVRAEAFAIRANGDRVSCALMTASMATISPDQRPTTRSSPE</sequence>
<evidence type="ECO:0000313" key="5">
    <source>
        <dbReference type="Proteomes" id="UP001056336"/>
    </source>
</evidence>
<dbReference type="InterPro" id="IPR003736">
    <property type="entry name" value="PAAI_dom"/>
</dbReference>
<accession>A0ABY4QSN0</accession>
<dbReference type="SUPFAM" id="SSF54637">
    <property type="entry name" value="Thioesterase/thiol ester dehydrase-isomerase"/>
    <property type="match status" value="1"/>
</dbReference>
<keyword evidence="2" id="KW-0378">Hydrolase</keyword>
<dbReference type="RefSeq" id="WP_249769173.1">
    <property type="nucleotide sequence ID" value="NZ_CP097332.1"/>
</dbReference>
<evidence type="ECO:0000256" key="1">
    <source>
        <dbReference type="ARBA" id="ARBA00008324"/>
    </source>
</evidence>
<dbReference type="Proteomes" id="UP001056336">
    <property type="component" value="Chromosome"/>
</dbReference>
<feature type="domain" description="Thioesterase" evidence="3">
    <location>
        <begin position="52"/>
        <end position="121"/>
    </location>
</feature>
<protein>
    <submittedName>
        <fullName evidence="4">PaaI family thioesterase</fullName>
    </submittedName>
</protein>
<evidence type="ECO:0000256" key="2">
    <source>
        <dbReference type="ARBA" id="ARBA00022801"/>
    </source>
</evidence>
<proteinExistence type="inferred from homology"/>
<name>A0ABY4QSN0_9ACTN</name>
<dbReference type="Gene3D" id="3.10.129.10">
    <property type="entry name" value="Hotdog Thioesterase"/>
    <property type="match status" value="1"/>
</dbReference>
<dbReference type="Pfam" id="PF03061">
    <property type="entry name" value="4HBT"/>
    <property type="match status" value="1"/>
</dbReference>
<dbReference type="PANTHER" id="PTHR21660">
    <property type="entry name" value="THIOESTERASE SUPERFAMILY MEMBER-RELATED"/>
    <property type="match status" value="1"/>
</dbReference>
<comment type="similarity">
    <text evidence="1">Belongs to the thioesterase PaaI family.</text>
</comment>
<dbReference type="NCBIfam" id="TIGR00369">
    <property type="entry name" value="unchar_dom_1"/>
    <property type="match status" value="1"/>
</dbReference>
<dbReference type="PANTHER" id="PTHR21660:SF1">
    <property type="entry name" value="ACYL-COENZYME A THIOESTERASE 13"/>
    <property type="match status" value="1"/>
</dbReference>
<dbReference type="EMBL" id="CP097332">
    <property type="protein sequence ID" value="UQX86794.1"/>
    <property type="molecule type" value="Genomic_DNA"/>
</dbReference>